<name>A0ABP6M4C4_9ACTN</name>
<reference evidence="3" key="1">
    <citation type="journal article" date="2019" name="Int. J. Syst. Evol. Microbiol.">
        <title>The Global Catalogue of Microorganisms (GCM) 10K type strain sequencing project: providing services to taxonomists for standard genome sequencing and annotation.</title>
        <authorList>
            <consortium name="The Broad Institute Genomics Platform"/>
            <consortium name="The Broad Institute Genome Sequencing Center for Infectious Disease"/>
            <person name="Wu L."/>
            <person name="Ma J."/>
        </authorList>
    </citation>
    <scope>NUCLEOTIDE SEQUENCE [LARGE SCALE GENOMIC DNA]</scope>
    <source>
        <strain evidence="3">JCM 9091</strain>
    </source>
</reference>
<protein>
    <submittedName>
        <fullName evidence="2">Uncharacterized protein</fullName>
    </submittedName>
</protein>
<feature type="region of interest" description="Disordered" evidence="1">
    <location>
        <begin position="27"/>
        <end position="88"/>
    </location>
</feature>
<dbReference type="EMBL" id="BAAAUF010000073">
    <property type="protein sequence ID" value="GAA3071974.1"/>
    <property type="molecule type" value="Genomic_DNA"/>
</dbReference>
<sequence>MPRTTAETAVQAALVRVVCFMPTSLADRARPSHPANIPVPTGVSPTSRRAPRHAGDRPRNRPARTADAATATATARQRHKPPGPLTVKEGARKHTAVTEVCSCCQGQARVRAGHNTPPPGQAARRGDDQGLAAAVESLVCAVGGDGEQPSAEAGT</sequence>
<comment type="caution">
    <text evidence="2">The sequence shown here is derived from an EMBL/GenBank/DDBJ whole genome shotgun (WGS) entry which is preliminary data.</text>
</comment>
<proteinExistence type="predicted"/>
<feature type="region of interest" description="Disordered" evidence="1">
    <location>
        <begin position="110"/>
        <end position="130"/>
    </location>
</feature>
<keyword evidence="3" id="KW-1185">Reference proteome</keyword>
<organism evidence="2 3">
    <name type="scientific">Streptomyces glomeratus</name>
    <dbReference type="NCBI Taxonomy" id="284452"/>
    <lineage>
        <taxon>Bacteria</taxon>
        <taxon>Bacillati</taxon>
        <taxon>Actinomycetota</taxon>
        <taxon>Actinomycetes</taxon>
        <taxon>Kitasatosporales</taxon>
        <taxon>Streptomycetaceae</taxon>
        <taxon>Streptomyces</taxon>
    </lineage>
</organism>
<feature type="compositionally biased region" description="Low complexity" evidence="1">
    <location>
        <begin position="63"/>
        <end position="75"/>
    </location>
</feature>
<evidence type="ECO:0000256" key="1">
    <source>
        <dbReference type="SAM" id="MobiDB-lite"/>
    </source>
</evidence>
<accession>A0ABP6M4C4</accession>
<evidence type="ECO:0000313" key="2">
    <source>
        <dbReference type="EMBL" id="GAA3071974.1"/>
    </source>
</evidence>
<dbReference type="Proteomes" id="UP001501532">
    <property type="component" value="Unassembled WGS sequence"/>
</dbReference>
<evidence type="ECO:0000313" key="3">
    <source>
        <dbReference type="Proteomes" id="UP001501532"/>
    </source>
</evidence>
<gene>
    <name evidence="2" type="ORF">GCM10010448_63550</name>
</gene>